<evidence type="ECO:0000313" key="2">
    <source>
        <dbReference type="Proteomes" id="UP000723463"/>
    </source>
</evidence>
<protein>
    <submittedName>
        <fullName evidence="1">Uncharacterized protein</fullName>
    </submittedName>
</protein>
<organism evidence="1 2">
    <name type="scientific">Mortierella hygrophila</name>
    <dbReference type="NCBI Taxonomy" id="979708"/>
    <lineage>
        <taxon>Eukaryota</taxon>
        <taxon>Fungi</taxon>
        <taxon>Fungi incertae sedis</taxon>
        <taxon>Mucoromycota</taxon>
        <taxon>Mortierellomycotina</taxon>
        <taxon>Mortierellomycetes</taxon>
        <taxon>Mortierellales</taxon>
        <taxon>Mortierellaceae</taxon>
        <taxon>Mortierella</taxon>
    </lineage>
</organism>
<dbReference type="Proteomes" id="UP000723463">
    <property type="component" value="Unassembled WGS sequence"/>
</dbReference>
<keyword evidence="2" id="KW-1185">Reference proteome</keyword>
<dbReference type="AlphaFoldDB" id="A0A9P6EVK2"/>
<proteinExistence type="predicted"/>
<accession>A0A9P6EVK2</accession>
<sequence>MDYQKDKDVVKSVKLWFKEIEDKGGKTMFVEDATLTGFAHFPPLLQVMSENTNIYCMDSTHKTAKDIAPIEEGGKIHNSVYLFTLLVKDKDVHQGIPVAFMACKSESR</sequence>
<reference evidence="1" key="1">
    <citation type="journal article" date="2020" name="Fungal Divers.">
        <title>Resolving the Mortierellaceae phylogeny through synthesis of multi-gene phylogenetics and phylogenomics.</title>
        <authorList>
            <person name="Vandepol N."/>
            <person name="Liber J."/>
            <person name="Desiro A."/>
            <person name="Na H."/>
            <person name="Kennedy M."/>
            <person name="Barry K."/>
            <person name="Grigoriev I.V."/>
            <person name="Miller A.N."/>
            <person name="O'Donnell K."/>
            <person name="Stajich J.E."/>
            <person name="Bonito G."/>
        </authorList>
    </citation>
    <scope>NUCLEOTIDE SEQUENCE</scope>
    <source>
        <strain evidence="1">NRRL 2591</strain>
    </source>
</reference>
<comment type="caution">
    <text evidence="1">The sequence shown here is derived from an EMBL/GenBank/DDBJ whole genome shotgun (WGS) entry which is preliminary data.</text>
</comment>
<evidence type="ECO:0000313" key="1">
    <source>
        <dbReference type="EMBL" id="KAF9536156.1"/>
    </source>
</evidence>
<dbReference type="EMBL" id="JAAAXW010000963">
    <property type="protein sequence ID" value="KAF9536156.1"/>
    <property type="molecule type" value="Genomic_DNA"/>
</dbReference>
<gene>
    <name evidence="1" type="ORF">EC957_012347</name>
</gene>
<name>A0A9P6EVK2_9FUNG</name>
<feature type="non-terminal residue" evidence="1">
    <location>
        <position position="108"/>
    </location>
</feature>